<proteinExistence type="predicted"/>
<organism evidence="2 3">
    <name type="scientific">Kaistia hirudinis</name>
    <dbReference type="NCBI Taxonomy" id="1293440"/>
    <lineage>
        <taxon>Bacteria</taxon>
        <taxon>Pseudomonadati</taxon>
        <taxon>Pseudomonadota</taxon>
        <taxon>Alphaproteobacteria</taxon>
        <taxon>Hyphomicrobiales</taxon>
        <taxon>Kaistiaceae</taxon>
        <taxon>Kaistia</taxon>
    </lineage>
</organism>
<accession>A0A840APL1</accession>
<reference evidence="2 3" key="1">
    <citation type="submission" date="2020-08" db="EMBL/GenBank/DDBJ databases">
        <title>Genomic Encyclopedia of Type Strains, Phase IV (KMG-IV): sequencing the most valuable type-strain genomes for metagenomic binning, comparative biology and taxonomic classification.</title>
        <authorList>
            <person name="Goeker M."/>
        </authorList>
    </citation>
    <scope>NUCLEOTIDE SEQUENCE [LARGE SCALE GENOMIC DNA]</scope>
    <source>
        <strain evidence="2 3">DSM 25966</strain>
    </source>
</reference>
<dbReference type="AlphaFoldDB" id="A0A840APL1"/>
<evidence type="ECO:0000313" key="3">
    <source>
        <dbReference type="Proteomes" id="UP000553963"/>
    </source>
</evidence>
<feature type="compositionally biased region" description="Basic and acidic residues" evidence="1">
    <location>
        <begin position="15"/>
        <end position="32"/>
    </location>
</feature>
<sequence length="74" mass="8142">MATAFSAETAAVSGRAERSIQRDAERGEKVTEEAMGLIRGTHLDTGAYLDKLKRMTQPIRFEPINMKSVSGWGD</sequence>
<keyword evidence="3" id="KW-1185">Reference proteome</keyword>
<name>A0A840APL1_9HYPH</name>
<evidence type="ECO:0000256" key="1">
    <source>
        <dbReference type="SAM" id="MobiDB-lite"/>
    </source>
</evidence>
<evidence type="ECO:0000313" key="2">
    <source>
        <dbReference type="EMBL" id="MBB3931213.1"/>
    </source>
</evidence>
<gene>
    <name evidence="2" type="ORF">GGR25_002263</name>
</gene>
<protein>
    <submittedName>
        <fullName evidence="2">Uncharacterized protein</fullName>
    </submittedName>
</protein>
<dbReference type="Proteomes" id="UP000553963">
    <property type="component" value="Unassembled WGS sequence"/>
</dbReference>
<dbReference type="EMBL" id="JACIDS010000003">
    <property type="protein sequence ID" value="MBB3931213.1"/>
    <property type="molecule type" value="Genomic_DNA"/>
</dbReference>
<feature type="region of interest" description="Disordered" evidence="1">
    <location>
        <begin position="1"/>
        <end position="32"/>
    </location>
</feature>
<dbReference type="RefSeq" id="WP_183398874.1">
    <property type="nucleotide sequence ID" value="NZ_JACIDS010000003.1"/>
</dbReference>
<comment type="caution">
    <text evidence="2">The sequence shown here is derived from an EMBL/GenBank/DDBJ whole genome shotgun (WGS) entry which is preliminary data.</text>
</comment>